<evidence type="ECO:0000313" key="3">
    <source>
        <dbReference type="EMBL" id="GLH69396.1"/>
    </source>
</evidence>
<keyword evidence="1" id="KW-0732">Signal</keyword>
<dbReference type="Gene3D" id="2.40.128.520">
    <property type="match status" value="1"/>
</dbReference>
<gene>
    <name evidence="3" type="ORF">GETHPA_09290</name>
</gene>
<proteinExistence type="predicted"/>
<accession>A0ABQ5Q4Q5</accession>
<evidence type="ECO:0000313" key="4">
    <source>
        <dbReference type="Proteomes" id="UP001165089"/>
    </source>
</evidence>
<dbReference type="PANTHER" id="PTHR36919">
    <property type="entry name" value="BLR1215 PROTEIN"/>
    <property type="match status" value="1"/>
</dbReference>
<keyword evidence="4" id="KW-1185">Reference proteome</keyword>
<dbReference type="InterPro" id="IPR019223">
    <property type="entry name" value="DUF2147"/>
</dbReference>
<dbReference type="RefSeq" id="WP_285723393.1">
    <property type="nucleotide sequence ID" value="NZ_BSDD01000001.1"/>
</dbReference>
<name>A0ABQ5Q4Q5_9BACT</name>
<dbReference type="Proteomes" id="UP001165089">
    <property type="component" value="Unassembled WGS sequence"/>
</dbReference>
<feature type="signal peptide" evidence="1">
    <location>
        <begin position="1"/>
        <end position="18"/>
    </location>
</feature>
<feature type="domain" description="DUF2147" evidence="2">
    <location>
        <begin position="25"/>
        <end position="141"/>
    </location>
</feature>
<sequence>MTLRAALLVLAAGLSVLAAEPTPVGTWKTYDDHTGALHGLVEITESGGEFQGRILKSYDPAKPNPVCDHCEGARKGQPVIGMVFLWGLRKDGDTYRGGYILDPDNGKVYKARLQLADGGRKLAVRGFIGFSLLGRTQTWVRAE</sequence>
<comment type="caution">
    <text evidence="3">The sequence shown here is derived from an EMBL/GenBank/DDBJ whole genome shotgun (WGS) entry which is preliminary data.</text>
</comment>
<dbReference type="EMBL" id="BSDD01000001">
    <property type="protein sequence ID" value="GLH69396.1"/>
    <property type="molecule type" value="Genomic_DNA"/>
</dbReference>
<organism evidence="3 4">
    <name type="scientific">Geothrix rubra</name>
    <dbReference type="NCBI Taxonomy" id="2927977"/>
    <lineage>
        <taxon>Bacteria</taxon>
        <taxon>Pseudomonadati</taxon>
        <taxon>Acidobacteriota</taxon>
        <taxon>Holophagae</taxon>
        <taxon>Holophagales</taxon>
        <taxon>Holophagaceae</taxon>
        <taxon>Geothrix</taxon>
    </lineage>
</organism>
<evidence type="ECO:0000259" key="2">
    <source>
        <dbReference type="Pfam" id="PF09917"/>
    </source>
</evidence>
<dbReference type="PANTHER" id="PTHR36919:SF3">
    <property type="entry name" value="BLL5882 PROTEIN"/>
    <property type="match status" value="1"/>
</dbReference>
<evidence type="ECO:0000256" key="1">
    <source>
        <dbReference type="SAM" id="SignalP"/>
    </source>
</evidence>
<dbReference type="Pfam" id="PF09917">
    <property type="entry name" value="DUF2147"/>
    <property type="match status" value="1"/>
</dbReference>
<feature type="chain" id="PRO_5046458866" description="DUF2147 domain-containing protein" evidence="1">
    <location>
        <begin position="19"/>
        <end position="143"/>
    </location>
</feature>
<reference evidence="3 4" key="1">
    <citation type="journal article" date="2023" name="Antonie Van Leeuwenhoek">
        <title>Mesoterricola silvestris gen. nov., sp. nov., Mesoterricola sediminis sp. nov., Geothrix oryzae sp. nov., Geothrix edaphica sp. nov., Geothrix rubra sp. nov., and Geothrix limicola sp. nov., six novel members of Acidobacteriota isolated from soils.</title>
        <authorList>
            <person name="Itoh H."/>
            <person name="Sugisawa Y."/>
            <person name="Mise K."/>
            <person name="Xu Z."/>
            <person name="Kuniyasu M."/>
            <person name="Ushijima N."/>
            <person name="Kawano K."/>
            <person name="Kobayashi E."/>
            <person name="Shiratori Y."/>
            <person name="Masuda Y."/>
            <person name="Senoo K."/>
        </authorList>
    </citation>
    <scope>NUCLEOTIDE SEQUENCE [LARGE SCALE GENOMIC DNA]</scope>
    <source>
        <strain evidence="3 4">Red803</strain>
    </source>
</reference>
<protein>
    <recommendedName>
        <fullName evidence="2">DUF2147 domain-containing protein</fullName>
    </recommendedName>
</protein>